<dbReference type="InterPro" id="IPR041657">
    <property type="entry name" value="HTH_17"/>
</dbReference>
<proteinExistence type="predicted"/>
<evidence type="ECO:0000313" key="3">
    <source>
        <dbReference type="Proteomes" id="UP000192591"/>
    </source>
</evidence>
<dbReference type="InterPro" id="IPR009061">
    <property type="entry name" value="DNA-bd_dom_put_sf"/>
</dbReference>
<comment type="caution">
    <text evidence="2">The sequence shown here is derived from an EMBL/GenBank/DDBJ whole genome shotgun (WGS) entry which is preliminary data.</text>
</comment>
<reference evidence="2 3" key="1">
    <citation type="submission" date="2017-02" db="EMBL/GenBank/DDBJ databases">
        <title>Draft genome of Saccharomonospora sp. 154.</title>
        <authorList>
            <person name="Alonso-Carmona G.S."/>
            <person name="De La Haba R."/>
            <person name="Vera-Gargallo B."/>
            <person name="Sandoval-Trujillo A.H."/>
            <person name="Ramirez-Duran N."/>
            <person name="Ventosa A."/>
        </authorList>
    </citation>
    <scope>NUCLEOTIDE SEQUENCE [LARGE SCALE GENOMIC DNA]</scope>
    <source>
        <strain evidence="2 3">LRS4.154</strain>
    </source>
</reference>
<protein>
    <submittedName>
        <fullName evidence="2">Excisionase</fullName>
    </submittedName>
</protein>
<keyword evidence="3" id="KW-1185">Reference proteome</keyword>
<dbReference type="SUPFAM" id="SSF46955">
    <property type="entry name" value="Putative DNA-binding domain"/>
    <property type="match status" value="1"/>
</dbReference>
<evidence type="ECO:0000259" key="1">
    <source>
        <dbReference type="Pfam" id="PF12728"/>
    </source>
</evidence>
<organism evidence="2 3">
    <name type="scientific">Saccharomonospora piscinae</name>
    <dbReference type="NCBI Taxonomy" id="687388"/>
    <lineage>
        <taxon>Bacteria</taxon>
        <taxon>Bacillati</taxon>
        <taxon>Actinomycetota</taxon>
        <taxon>Actinomycetes</taxon>
        <taxon>Pseudonocardiales</taxon>
        <taxon>Pseudonocardiaceae</taxon>
        <taxon>Saccharomonospora</taxon>
    </lineage>
</organism>
<dbReference type="STRING" id="1962155.B1813_13065"/>
<dbReference type="EMBL" id="MWIH01000005">
    <property type="protein sequence ID" value="OQO93026.1"/>
    <property type="molecule type" value="Genomic_DNA"/>
</dbReference>
<dbReference type="Proteomes" id="UP000192591">
    <property type="component" value="Unassembled WGS sequence"/>
</dbReference>
<dbReference type="InterPro" id="IPR036388">
    <property type="entry name" value="WH-like_DNA-bd_sf"/>
</dbReference>
<sequence>MTRGKAVNNVTRLERLWTVDDVSDYLGVPVTTLYQWRSKGYGPVGRRIGRYVRYRPDDVRSWVESLETEVA</sequence>
<evidence type="ECO:0000313" key="2">
    <source>
        <dbReference type="EMBL" id="OQO93026.1"/>
    </source>
</evidence>
<accession>A0A1V9A7L9</accession>
<dbReference type="Pfam" id="PF12728">
    <property type="entry name" value="HTH_17"/>
    <property type="match status" value="1"/>
</dbReference>
<gene>
    <name evidence="2" type="ORF">B1813_13065</name>
</gene>
<dbReference type="Gene3D" id="1.10.10.10">
    <property type="entry name" value="Winged helix-like DNA-binding domain superfamily/Winged helix DNA-binding domain"/>
    <property type="match status" value="1"/>
</dbReference>
<name>A0A1V9A7L9_SACPI</name>
<feature type="domain" description="Helix-turn-helix" evidence="1">
    <location>
        <begin position="18"/>
        <end position="65"/>
    </location>
</feature>
<dbReference type="AlphaFoldDB" id="A0A1V9A7L9"/>